<accession>D5QBY0</accession>
<keyword evidence="2" id="KW-0255">Endonuclease</keyword>
<protein>
    <submittedName>
        <fullName evidence="2">Restriction endonuclease-like protein</fullName>
    </submittedName>
</protein>
<organism evidence="2 3">
    <name type="scientific">Novacetimonas hansenii ATCC 23769</name>
    <dbReference type="NCBI Taxonomy" id="714995"/>
    <lineage>
        <taxon>Bacteria</taxon>
        <taxon>Pseudomonadati</taxon>
        <taxon>Pseudomonadota</taxon>
        <taxon>Alphaproteobacteria</taxon>
        <taxon>Acetobacterales</taxon>
        <taxon>Acetobacteraceae</taxon>
        <taxon>Novacetimonas</taxon>
    </lineage>
</organism>
<dbReference type="InterPro" id="IPR015300">
    <property type="entry name" value="DNA-bd_pseudobarrel_sf"/>
</dbReference>
<evidence type="ECO:0000313" key="2">
    <source>
        <dbReference type="EMBL" id="EFG85390.1"/>
    </source>
</evidence>
<dbReference type="SUPFAM" id="SSF101936">
    <property type="entry name" value="DNA-binding pseudobarrel domain"/>
    <property type="match status" value="1"/>
</dbReference>
<dbReference type="HOGENOM" id="CLU_073257_0_0_5"/>
<comment type="caution">
    <text evidence="2">The sequence shown here is derived from an EMBL/GenBank/DDBJ whole genome shotgun (WGS) entry which is preliminary data.</text>
</comment>
<dbReference type="EMBL" id="ADTV01000007">
    <property type="protein sequence ID" value="EFG85390.1"/>
    <property type="molecule type" value="Genomic_DNA"/>
</dbReference>
<dbReference type="GO" id="GO:0004519">
    <property type="term" value="F:endonuclease activity"/>
    <property type="evidence" value="ECO:0007669"/>
    <property type="project" value="UniProtKB-KW"/>
</dbReference>
<sequence length="319" mass="36337">MNRTYFSSAIFKILSKNDSGMGAGHQAGFLIPTELRSFFPPLPEATIENPAPSILIDAILISDQTQPVRVITRWQAQTWYNQRSPETRLTGELEIIRKYSCEGDLLLIEKSEEDIYFQPPVYRMTLLSRGTQIFDEFLGGIGNKKWGFLSRWSHAVSEIQEESYFVREKSAAPFQAFDDDSSYVRRGRRYKRARAFRNLVIEEYGGRCAICGCGLRLSSGATELEAAHVIPKFAKGVDDVRNGLALCRTHHWAFDNWLIGILPNGILRIAPIVSTLPQNVSLLNYDGKHLFPPKNEQNAVHLDAILWSERKFNEIWQRG</sequence>
<dbReference type="Gene3D" id="2.40.330.10">
    <property type="entry name" value="DNA-binding pseudobarrel domain"/>
    <property type="match status" value="1"/>
</dbReference>
<dbReference type="InterPro" id="IPR003615">
    <property type="entry name" value="HNH_nuc"/>
</dbReference>
<dbReference type="SMART" id="SM00507">
    <property type="entry name" value="HNHc"/>
    <property type="match status" value="1"/>
</dbReference>
<dbReference type="Pfam" id="PF13391">
    <property type="entry name" value="HNH_2"/>
    <property type="match status" value="1"/>
</dbReference>
<name>D5QBY0_NOVHA</name>
<proteinExistence type="predicted"/>
<evidence type="ECO:0000313" key="3">
    <source>
        <dbReference type="Proteomes" id="UP000006468"/>
    </source>
</evidence>
<dbReference type="Proteomes" id="UP000006468">
    <property type="component" value="Chromosome"/>
</dbReference>
<evidence type="ECO:0000259" key="1">
    <source>
        <dbReference type="SMART" id="SM00507"/>
    </source>
</evidence>
<keyword evidence="2" id="KW-0378">Hydrolase</keyword>
<keyword evidence="2" id="KW-0540">Nuclease</keyword>
<dbReference type="CDD" id="cd00085">
    <property type="entry name" value="HNHc"/>
    <property type="match status" value="1"/>
</dbReference>
<dbReference type="AlphaFoldDB" id="D5QBY0"/>
<feature type="domain" description="HNH nuclease" evidence="1">
    <location>
        <begin position="195"/>
        <end position="252"/>
    </location>
</feature>
<reference evidence="2 3" key="1">
    <citation type="journal article" date="2010" name="J. Bacteriol.">
        <title>Genome sequence of a cellulose-producing bacterium, Gluconacetobacter hansenii ATCC 23769.</title>
        <authorList>
            <person name="Iyer P.R."/>
            <person name="Geib S.M."/>
            <person name="Catchmark J."/>
            <person name="Kao T.H."/>
            <person name="Tien M."/>
        </authorList>
    </citation>
    <scope>NUCLEOTIDE SEQUENCE [LARGE SCALE GENOMIC DNA]</scope>
    <source>
        <strain evidence="2 3">ATCC 23769</strain>
    </source>
</reference>
<gene>
    <name evidence="2" type="ORF">GXY_03133</name>
</gene>
<dbReference type="Gene3D" id="1.10.30.50">
    <property type="match status" value="1"/>
</dbReference>